<comment type="subcellular location">
    <subcellularLocation>
        <location evidence="1">Mitochondrion membrane</location>
        <topology evidence="1">Multi-pass membrane protein</topology>
    </subcellularLocation>
</comment>
<evidence type="ECO:0000256" key="2">
    <source>
        <dbReference type="ARBA" id="ARBA00005698"/>
    </source>
</evidence>
<evidence type="ECO:0000256" key="7">
    <source>
        <dbReference type="ARBA" id="ARBA00022692"/>
    </source>
</evidence>
<dbReference type="EC" id="7.1.1.2" evidence="3"/>
<keyword evidence="12 17" id="KW-0496">Mitochondrion</keyword>
<evidence type="ECO:0000256" key="14">
    <source>
        <dbReference type="ARBA" id="ARBA00031019"/>
    </source>
</evidence>
<keyword evidence="10 16" id="KW-1133">Transmembrane helix</keyword>
<evidence type="ECO:0000256" key="8">
    <source>
        <dbReference type="ARBA" id="ARBA00022967"/>
    </source>
</evidence>
<evidence type="ECO:0000256" key="4">
    <source>
        <dbReference type="ARBA" id="ARBA00021095"/>
    </source>
</evidence>
<feature type="transmembrane region" description="Helical" evidence="16">
    <location>
        <begin position="133"/>
        <end position="153"/>
    </location>
</feature>
<evidence type="ECO:0000256" key="9">
    <source>
        <dbReference type="ARBA" id="ARBA00022982"/>
    </source>
</evidence>
<geneLocation type="mitochondrion" evidence="17"/>
<dbReference type="GO" id="GO:0031966">
    <property type="term" value="C:mitochondrial membrane"/>
    <property type="evidence" value="ECO:0007669"/>
    <property type="project" value="UniProtKB-SubCell"/>
</dbReference>
<dbReference type="EMBL" id="MG193406">
    <property type="protein sequence ID" value="AXS65458.1"/>
    <property type="molecule type" value="Genomic_DNA"/>
</dbReference>
<reference evidence="17" key="1">
    <citation type="journal article" date="2018" name="J. ISSAAS">
        <title>The contribution of mitochondrial metagenomics to large-scale data mining and phylogenetic analysis of Coleoptera.</title>
        <authorList>
            <person name="Miller K."/>
            <person name="Linard B."/>
            <person name="Motyka M."/>
            <person name="Bocek M."/>
            <person name="Vogler A.P."/>
        </authorList>
    </citation>
    <scope>NUCLEOTIDE SEQUENCE</scope>
</reference>
<dbReference type="InterPro" id="IPR050269">
    <property type="entry name" value="ComplexI_Subunit6"/>
</dbReference>
<keyword evidence="6" id="KW-0679">Respiratory chain</keyword>
<keyword evidence="13 16" id="KW-0472">Membrane</keyword>
<sequence length="164" mass="19413">MNMLILTSLMLSFLFMFLYHPLSLGFTLLTQTILISIMTGMLNSNFWFSYILFLIMIGGMLILFIYMTSISSNKKFKFSMKLMIIPIMLIMMIMLMFFIDFYYFNSFTLNTNMLNMENNNFSFSKFMNFPNNFILFMLYIYLFITLIAVSKISSSSEGPLRQKF</sequence>
<evidence type="ECO:0000256" key="3">
    <source>
        <dbReference type="ARBA" id="ARBA00012944"/>
    </source>
</evidence>
<keyword evidence="7 16" id="KW-0812">Transmembrane</keyword>
<evidence type="ECO:0000256" key="15">
    <source>
        <dbReference type="ARBA" id="ARBA00049551"/>
    </source>
</evidence>
<evidence type="ECO:0000256" key="6">
    <source>
        <dbReference type="ARBA" id="ARBA00022660"/>
    </source>
</evidence>
<gene>
    <name evidence="17" type="primary">nad6</name>
</gene>
<keyword evidence="9" id="KW-0249">Electron transport</keyword>
<dbReference type="AlphaFoldDB" id="A0A346RHB1"/>
<evidence type="ECO:0000256" key="12">
    <source>
        <dbReference type="ARBA" id="ARBA00023128"/>
    </source>
</evidence>
<feature type="transmembrane region" description="Helical" evidence="16">
    <location>
        <begin position="49"/>
        <end position="70"/>
    </location>
</feature>
<name>A0A346RHB1_9CUCU</name>
<evidence type="ECO:0000256" key="16">
    <source>
        <dbReference type="SAM" id="Phobius"/>
    </source>
</evidence>
<comment type="catalytic activity">
    <reaction evidence="15">
        <text>a ubiquinone + NADH + 5 H(+)(in) = a ubiquinol + NAD(+) + 4 H(+)(out)</text>
        <dbReference type="Rhea" id="RHEA:29091"/>
        <dbReference type="Rhea" id="RHEA-COMP:9565"/>
        <dbReference type="Rhea" id="RHEA-COMP:9566"/>
        <dbReference type="ChEBI" id="CHEBI:15378"/>
        <dbReference type="ChEBI" id="CHEBI:16389"/>
        <dbReference type="ChEBI" id="CHEBI:17976"/>
        <dbReference type="ChEBI" id="CHEBI:57540"/>
        <dbReference type="ChEBI" id="CHEBI:57945"/>
        <dbReference type="EC" id="7.1.1.2"/>
    </reaction>
</comment>
<proteinExistence type="inferred from homology"/>
<evidence type="ECO:0000256" key="11">
    <source>
        <dbReference type="ARBA" id="ARBA00023027"/>
    </source>
</evidence>
<keyword evidence="11" id="KW-0520">NAD</keyword>
<evidence type="ECO:0000256" key="1">
    <source>
        <dbReference type="ARBA" id="ARBA00004225"/>
    </source>
</evidence>
<evidence type="ECO:0000256" key="13">
    <source>
        <dbReference type="ARBA" id="ARBA00023136"/>
    </source>
</evidence>
<feature type="transmembrane region" description="Helical" evidence="16">
    <location>
        <begin position="82"/>
        <end position="104"/>
    </location>
</feature>
<dbReference type="GO" id="GO:0008137">
    <property type="term" value="F:NADH dehydrogenase (ubiquinone) activity"/>
    <property type="evidence" value="ECO:0007669"/>
    <property type="project" value="UniProtKB-EC"/>
</dbReference>
<evidence type="ECO:0000256" key="10">
    <source>
        <dbReference type="ARBA" id="ARBA00022989"/>
    </source>
</evidence>
<keyword evidence="8" id="KW-1278">Translocase</keyword>
<organism evidence="17">
    <name type="scientific">Cucujoidea sp. 30 KM-2017</name>
    <dbReference type="NCBI Taxonomy" id="2219368"/>
    <lineage>
        <taxon>Eukaryota</taxon>
        <taxon>Metazoa</taxon>
        <taxon>Ecdysozoa</taxon>
        <taxon>Arthropoda</taxon>
        <taxon>Hexapoda</taxon>
        <taxon>Insecta</taxon>
        <taxon>Pterygota</taxon>
        <taxon>Neoptera</taxon>
        <taxon>Endopterygota</taxon>
        <taxon>Coleoptera</taxon>
        <taxon>Polyphaga</taxon>
        <taxon>Cucujiformia</taxon>
    </lineage>
</organism>
<comment type="similarity">
    <text evidence="2">Belongs to the complex I subunit 6 family.</text>
</comment>
<evidence type="ECO:0000313" key="17">
    <source>
        <dbReference type="EMBL" id="AXS65458.1"/>
    </source>
</evidence>
<dbReference type="PANTHER" id="PTHR11435">
    <property type="entry name" value="NADH UBIQUINONE OXIDOREDUCTASE SUBUNIT ND6"/>
    <property type="match status" value="1"/>
</dbReference>
<protein>
    <recommendedName>
        <fullName evidence="4">NADH-ubiquinone oxidoreductase chain 6</fullName>
        <ecNumber evidence="3">7.1.1.2</ecNumber>
    </recommendedName>
    <alternativeName>
        <fullName evidence="14">NADH dehydrogenase subunit 6</fullName>
    </alternativeName>
</protein>
<accession>A0A346RHB1</accession>
<keyword evidence="5" id="KW-0813">Transport</keyword>
<dbReference type="PANTHER" id="PTHR11435:SF1">
    <property type="entry name" value="NADH-UBIQUINONE OXIDOREDUCTASE CHAIN 6"/>
    <property type="match status" value="1"/>
</dbReference>
<evidence type="ECO:0000256" key="5">
    <source>
        <dbReference type="ARBA" id="ARBA00022448"/>
    </source>
</evidence>